<feature type="region of interest" description="Disordered" evidence="1">
    <location>
        <begin position="277"/>
        <end position="303"/>
    </location>
</feature>
<protein>
    <recommendedName>
        <fullName evidence="4">Glomulin</fullName>
    </recommendedName>
</protein>
<feature type="region of interest" description="Disordered" evidence="1">
    <location>
        <begin position="591"/>
        <end position="620"/>
    </location>
</feature>
<dbReference type="InterPro" id="IPR013877">
    <property type="entry name" value="YAP-bd/ALF4/Glomulin"/>
</dbReference>
<accession>A0ABD0M087</accession>
<dbReference type="Pfam" id="PF08568">
    <property type="entry name" value="Kinetochor_Ybp2"/>
    <property type="match status" value="1"/>
</dbReference>
<evidence type="ECO:0000313" key="3">
    <source>
        <dbReference type="Proteomes" id="UP001519460"/>
    </source>
</evidence>
<proteinExistence type="predicted"/>
<dbReference type="PANTHER" id="PTHR15430">
    <property type="entry name" value="GLOMULIN"/>
    <property type="match status" value="1"/>
</dbReference>
<sequence length="657" mass="73848">MATQHRMEEASCDVEETLAVPPLESKEELIGRIAECVTTKDDHSLQAYILEQRLAEPAQFWELTTLLGPCLTTEMQHDHPRFFTTVRRCLAHFSRNGNAKEMLLALLEQVEGFKDDLLYVTVLPCLKDVLLRLPVKRGRSLELAMDTLGDHIAAIPAPQNWMLEGEETKLLETDETVRRFLEVIPAFLDFMQPFLEIGDKAAAGDISMSNRRWEVRVLKKHLVLLLRHPLVFLDLRYDATTGAPKTYSRECAEQVVKGLEHVERNFYRLVLEAREQPKTARKDKSGGAAESSRGDKERDEVEEMVAENVENELRASGEVPDVKDEEEEVGEVPELAAACLAYLVQAEGLGLQRWPCVHSHRHLLHAMLAFIRMLLTHVAHTAVYKGLALLSFRLSLLPDSSLPAASLDDPDFTAAVLDLIHVMTRCPIRELRQMGLSVFRSVFSKIDVSGRHQLMRSVLTSCEHAGVKAVLVGMVKDEVDAALRTCKDDVPDTKERQAECEFLGPKLEVLLRLATKLPDGAASDLLEESDVVMATLNLLRYLVLRDPRERDQTGVWVMMRWIEQEYLAALRTGLDMSVGHYRLELDNMMKNTQGHSQGGKGGSDVTASLSVAGRDLPPMSHDQQMTVMHSALTTFDMMKCVLSRLCELIDAKQKGTR</sequence>
<gene>
    <name evidence="2" type="ORF">BaRGS_00003357</name>
</gene>
<organism evidence="2 3">
    <name type="scientific">Batillaria attramentaria</name>
    <dbReference type="NCBI Taxonomy" id="370345"/>
    <lineage>
        <taxon>Eukaryota</taxon>
        <taxon>Metazoa</taxon>
        <taxon>Spiralia</taxon>
        <taxon>Lophotrochozoa</taxon>
        <taxon>Mollusca</taxon>
        <taxon>Gastropoda</taxon>
        <taxon>Caenogastropoda</taxon>
        <taxon>Sorbeoconcha</taxon>
        <taxon>Cerithioidea</taxon>
        <taxon>Batillariidae</taxon>
        <taxon>Batillaria</taxon>
    </lineage>
</organism>
<keyword evidence="3" id="KW-1185">Reference proteome</keyword>
<dbReference type="Proteomes" id="UP001519460">
    <property type="component" value="Unassembled WGS sequence"/>
</dbReference>
<evidence type="ECO:0000313" key="2">
    <source>
        <dbReference type="EMBL" id="KAK7505195.1"/>
    </source>
</evidence>
<dbReference type="AlphaFoldDB" id="A0ABD0M087"/>
<comment type="caution">
    <text evidence="2">The sequence shown here is derived from an EMBL/GenBank/DDBJ whole genome shotgun (WGS) entry which is preliminary data.</text>
</comment>
<evidence type="ECO:0008006" key="4">
    <source>
        <dbReference type="Google" id="ProtNLM"/>
    </source>
</evidence>
<dbReference type="InterPro" id="IPR019516">
    <property type="entry name" value="Glomulin/ALF4"/>
</dbReference>
<reference evidence="2 3" key="1">
    <citation type="journal article" date="2023" name="Sci. Data">
        <title>Genome assembly of the Korean intertidal mud-creeper Batillaria attramentaria.</title>
        <authorList>
            <person name="Patra A.K."/>
            <person name="Ho P.T."/>
            <person name="Jun S."/>
            <person name="Lee S.J."/>
            <person name="Kim Y."/>
            <person name="Won Y.J."/>
        </authorList>
    </citation>
    <scope>NUCLEOTIDE SEQUENCE [LARGE SCALE GENOMIC DNA]</scope>
    <source>
        <strain evidence="2">Wonlab-2016</strain>
    </source>
</reference>
<name>A0ABD0M087_9CAEN</name>
<dbReference type="PANTHER" id="PTHR15430:SF1">
    <property type="entry name" value="GLOMULIN"/>
    <property type="match status" value="1"/>
</dbReference>
<dbReference type="EMBL" id="JACVVK020000011">
    <property type="protein sequence ID" value="KAK7505195.1"/>
    <property type="molecule type" value="Genomic_DNA"/>
</dbReference>
<evidence type="ECO:0000256" key="1">
    <source>
        <dbReference type="SAM" id="MobiDB-lite"/>
    </source>
</evidence>